<evidence type="ECO:0000256" key="1">
    <source>
        <dbReference type="ARBA" id="ARBA00004114"/>
    </source>
</evidence>
<accession>A0A6G0XD18</accession>
<dbReference type="GO" id="GO:0005200">
    <property type="term" value="F:structural constituent of cytoskeleton"/>
    <property type="evidence" value="ECO:0007669"/>
    <property type="project" value="InterPro"/>
</dbReference>
<keyword evidence="17" id="KW-1185">Reference proteome</keyword>
<keyword evidence="7 14" id="KW-0547">Nucleotide-binding</keyword>
<evidence type="ECO:0000256" key="5">
    <source>
        <dbReference type="ARBA" id="ARBA00014184"/>
    </source>
</evidence>
<dbReference type="GO" id="GO:0005874">
    <property type="term" value="C:microtubule"/>
    <property type="evidence" value="ECO:0007669"/>
    <property type="project" value="UniProtKB-KW"/>
</dbReference>
<evidence type="ECO:0000256" key="14">
    <source>
        <dbReference type="RuleBase" id="RU000352"/>
    </source>
</evidence>
<protein>
    <recommendedName>
        <fullName evidence="5">Tubulin delta chain</fullName>
    </recommendedName>
    <alternativeName>
        <fullName evidence="12">Delta-tubulin</fullName>
    </alternativeName>
</protein>
<dbReference type="InterPro" id="IPR002967">
    <property type="entry name" value="Delta_tubulin"/>
</dbReference>
<evidence type="ECO:0000256" key="7">
    <source>
        <dbReference type="ARBA" id="ARBA00022741"/>
    </source>
</evidence>
<dbReference type="GO" id="GO:0030030">
    <property type="term" value="P:cell projection organization"/>
    <property type="evidence" value="ECO:0007669"/>
    <property type="project" value="UniProtKB-KW"/>
</dbReference>
<dbReference type="AlphaFoldDB" id="A0A6G0XD18"/>
<evidence type="ECO:0000313" key="17">
    <source>
        <dbReference type="Proteomes" id="UP000481153"/>
    </source>
</evidence>
<dbReference type="FunFam" id="3.40.50.1440:FF:000021">
    <property type="entry name" value="Tubulin delta chain"/>
    <property type="match status" value="1"/>
</dbReference>
<comment type="similarity">
    <text evidence="4 14">Belongs to the tubulin family.</text>
</comment>
<evidence type="ECO:0000256" key="3">
    <source>
        <dbReference type="ARBA" id="ARBA00004138"/>
    </source>
</evidence>
<feature type="domain" description="Tubulin/FtsZ GTPase" evidence="15">
    <location>
        <begin position="46"/>
        <end position="236"/>
    </location>
</feature>
<evidence type="ECO:0000256" key="13">
    <source>
        <dbReference type="ARBA" id="ARBA00046149"/>
    </source>
</evidence>
<dbReference type="PRINTS" id="PR01161">
    <property type="entry name" value="TUBULIN"/>
</dbReference>
<evidence type="ECO:0000256" key="2">
    <source>
        <dbReference type="ARBA" id="ARBA00004123"/>
    </source>
</evidence>
<dbReference type="Pfam" id="PF00091">
    <property type="entry name" value="Tubulin"/>
    <property type="match status" value="1"/>
</dbReference>
<evidence type="ECO:0000313" key="16">
    <source>
        <dbReference type="EMBL" id="KAF0738081.1"/>
    </source>
</evidence>
<dbReference type="Gene3D" id="3.40.50.1440">
    <property type="entry name" value="Tubulin/FtsZ, GTPase domain"/>
    <property type="match status" value="1"/>
</dbReference>
<proteinExistence type="inferred from homology"/>
<dbReference type="GO" id="GO:0007017">
    <property type="term" value="P:microtubule-based process"/>
    <property type="evidence" value="ECO:0007669"/>
    <property type="project" value="InterPro"/>
</dbReference>
<dbReference type="InterPro" id="IPR000217">
    <property type="entry name" value="Tubulin"/>
</dbReference>
<evidence type="ECO:0000256" key="4">
    <source>
        <dbReference type="ARBA" id="ARBA00009636"/>
    </source>
</evidence>
<dbReference type="GO" id="GO:0005929">
    <property type="term" value="C:cilium"/>
    <property type="evidence" value="ECO:0007669"/>
    <property type="project" value="UniProtKB-SubCell"/>
</dbReference>
<comment type="function">
    <text evidence="13">Acts as a positive regulator of hedgehog signaling and regulates ciliary function.</text>
</comment>
<sequence>MSVVTLQLGQCGNQVGMAFFDKLASELKSFSQDDKECFFRSHDTKTIRAHSTDTARAVLIDMEPKVVSQCIDHASPGATWQYDPSNVICEQSGSGNNWAYGYAVHGSSCAESVTDIVRKEVEKCDYFKGFVALQSLAGGTGSGLGSFVCDVLREHYPSSYLLNTVVWPYRSGEVIVQNYNTLLTMACLSESSDGIMILENDLADQICRRLLAISKPSFGAMNQVLANHMAAVLLPAQPLQKTTHSTRFTSCLLPTVMQHLCSHPGYKLLNVKLLPHLAQRSRDFSVHQWPGVLKHLHQMQIANAGMDEGVRWDVSLSGSSHHINKSIAAMLFLRGPYNPQESSSIDAFKDPRLYGSWLGSSPFQCVHHPASFSQYDKTAALLSNSQAMLPSLESMIESAHSMFSSRAYVHQYADHGVD</sequence>
<keyword evidence="8" id="KW-0970">Cilium biogenesis/degradation</keyword>
<dbReference type="CDD" id="cd02189">
    <property type="entry name" value="delta_zeta_tubulin-like"/>
    <property type="match status" value="1"/>
</dbReference>
<evidence type="ECO:0000256" key="12">
    <source>
        <dbReference type="ARBA" id="ARBA00030594"/>
    </source>
</evidence>
<comment type="subcellular location">
    <subcellularLocation>
        <location evidence="3">Cell projection</location>
        <location evidence="3">Cilium</location>
    </subcellularLocation>
    <subcellularLocation>
        <location evidence="1">Cytoplasm</location>
        <location evidence="1">Cytoskeleton</location>
        <location evidence="1">Microtubule organizing center</location>
        <location evidence="1">Centrosome</location>
        <location evidence="1">Centriole</location>
    </subcellularLocation>
    <subcellularLocation>
        <location evidence="2">Nucleus</location>
    </subcellularLocation>
</comment>
<dbReference type="GO" id="GO:0005525">
    <property type="term" value="F:GTP binding"/>
    <property type="evidence" value="ECO:0007669"/>
    <property type="project" value="UniProtKB-UniRule"/>
</dbReference>
<dbReference type="GO" id="GO:0005634">
    <property type="term" value="C:nucleus"/>
    <property type="evidence" value="ECO:0007669"/>
    <property type="project" value="UniProtKB-SubCell"/>
</dbReference>
<dbReference type="Proteomes" id="UP000481153">
    <property type="component" value="Unassembled WGS sequence"/>
</dbReference>
<dbReference type="InterPro" id="IPR017975">
    <property type="entry name" value="Tubulin_CS"/>
</dbReference>
<dbReference type="PANTHER" id="PTHR11588">
    <property type="entry name" value="TUBULIN"/>
    <property type="match status" value="1"/>
</dbReference>
<dbReference type="EMBL" id="VJMJ01000079">
    <property type="protein sequence ID" value="KAF0738081.1"/>
    <property type="molecule type" value="Genomic_DNA"/>
</dbReference>
<dbReference type="InterPro" id="IPR003008">
    <property type="entry name" value="Tubulin_FtsZ_GTPase"/>
</dbReference>
<keyword evidence="11" id="KW-0966">Cell projection</keyword>
<organism evidence="16 17">
    <name type="scientific">Aphanomyces euteiches</name>
    <dbReference type="NCBI Taxonomy" id="100861"/>
    <lineage>
        <taxon>Eukaryota</taxon>
        <taxon>Sar</taxon>
        <taxon>Stramenopiles</taxon>
        <taxon>Oomycota</taxon>
        <taxon>Saprolegniomycetes</taxon>
        <taxon>Saprolegniales</taxon>
        <taxon>Verrucalvaceae</taxon>
        <taxon>Aphanomyces</taxon>
    </lineage>
</organism>
<comment type="caution">
    <text evidence="16">The sequence shown here is derived from an EMBL/GenBank/DDBJ whole genome shotgun (WGS) entry which is preliminary data.</text>
</comment>
<keyword evidence="10" id="KW-0539">Nucleus</keyword>
<dbReference type="PRINTS" id="PR01224">
    <property type="entry name" value="DELTATUBULIN"/>
</dbReference>
<dbReference type="VEuPathDB" id="FungiDB:AeMF1_015493"/>
<dbReference type="SUPFAM" id="SSF55307">
    <property type="entry name" value="Tubulin C-terminal domain-like"/>
    <property type="match status" value="1"/>
</dbReference>
<evidence type="ECO:0000259" key="15">
    <source>
        <dbReference type="SMART" id="SM00864"/>
    </source>
</evidence>
<dbReference type="SUPFAM" id="SSF52490">
    <property type="entry name" value="Tubulin nucleotide-binding domain-like"/>
    <property type="match status" value="1"/>
</dbReference>
<evidence type="ECO:0000256" key="10">
    <source>
        <dbReference type="ARBA" id="ARBA00023242"/>
    </source>
</evidence>
<dbReference type="GO" id="GO:0005814">
    <property type="term" value="C:centriole"/>
    <property type="evidence" value="ECO:0007669"/>
    <property type="project" value="UniProtKB-SubCell"/>
</dbReference>
<dbReference type="InterPro" id="IPR008280">
    <property type="entry name" value="Tub_FtsZ_C"/>
</dbReference>
<evidence type="ECO:0000256" key="9">
    <source>
        <dbReference type="ARBA" id="ARBA00023134"/>
    </source>
</evidence>
<evidence type="ECO:0000256" key="11">
    <source>
        <dbReference type="ARBA" id="ARBA00023273"/>
    </source>
</evidence>
<dbReference type="SMART" id="SM00864">
    <property type="entry name" value="Tubulin"/>
    <property type="match status" value="1"/>
</dbReference>
<evidence type="ECO:0000256" key="6">
    <source>
        <dbReference type="ARBA" id="ARBA00022701"/>
    </source>
</evidence>
<reference evidence="16 17" key="1">
    <citation type="submission" date="2019-07" db="EMBL/GenBank/DDBJ databases">
        <title>Genomics analysis of Aphanomyces spp. identifies a new class of oomycete effector associated with host adaptation.</title>
        <authorList>
            <person name="Gaulin E."/>
        </authorList>
    </citation>
    <scope>NUCLEOTIDE SEQUENCE [LARGE SCALE GENOMIC DNA]</scope>
    <source>
        <strain evidence="16 17">ATCC 201684</strain>
    </source>
</reference>
<dbReference type="PROSITE" id="PS00227">
    <property type="entry name" value="TUBULIN"/>
    <property type="match status" value="1"/>
</dbReference>
<dbReference type="InterPro" id="IPR036525">
    <property type="entry name" value="Tubulin/FtsZ_GTPase_sf"/>
</dbReference>
<keyword evidence="9 14" id="KW-0342">GTP-binding</keyword>
<keyword evidence="6 14" id="KW-0493">Microtubule</keyword>
<name>A0A6G0XD18_9STRA</name>
<gene>
    <name evidence="16" type="ORF">Ae201684_006072</name>
</gene>
<evidence type="ECO:0000256" key="8">
    <source>
        <dbReference type="ARBA" id="ARBA00022794"/>
    </source>
</evidence>